<comment type="caution">
    <text evidence="3">The sequence shown here is derived from an EMBL/GenBank/DDBJ whole genome shotgun (WGS) entry which is preliminary data.</text>
</comment>
<feature type="region of interest" description="Disordered" evidence="1">
    <location>
        <begin position="61"/>
        <end position="325"/>
    </location>
</feature>
<feature type="region of interest" description="Disordered" evidence="1">
    <location>
        <begin position="334"/>
        <end position="353"/>
    </location>
</feature>
<dbReference type="Proteomes" id="UP000011566">
    <property type="component" value="Unassembled WGS sequence"/>
</dbReference>
<proteinExistence type="predicted"/>
<name>M0M074_9EURY</name>
<feature type="compositionally biased region" description="Low complexity" evidence="1">
    <location>
        <begin position="155"/>
        <end position="174"/>
    </location>
</feature>
<feature type="compositionally biased region" description="Low complexity" evidence="1">
    <location>
        <begin position="63"/>
        <end position="118"/>
    </location>
</feature>
<keyword evidence="4" id="KW-1185">Reference proteome</keyword>
<feature type="compositionally biased region" description="Acidic residues" evidence="1">
    <location>
        <begin position="134"/>
        <end position="154"/>
    </location>
</feature>
<accession>M0M074</accession>
<organism evidence="3 4">
    <name type="scientific">Halococcus hamelinensis 100A6</name>
    <dbReference type="NCBI Taxonomy" id="1132509"/>
    <lineage>
        <taxon>Archaea</taxon>
        <taxon>Methanobacteriati</taxon>
        <taxon>Methanobacteriota</taxon>
        <taxon>Stenosarchaea group</taxon>
        <taxon>Halobacteria</taxon>
        <taxon>Halobacteriales</taxon>
        <taxon>Halococcaceae</taxon>
        <taxon>Halococcus</taxon>
    </lineage>
</organism>
<dbReference type="PANTHER" id="PTHR35902:SF3">
    <property type="entry name" value="NPCBM-ASSOCIATED, NEW3 DOMAIN OF ALPHA-GALACTOSIDASE"/>
    <property type="match status" value="1"/>
</dbReference>
<feature type="transmembrane region" description="Helical" evidence="2">
    <location>
        <begin position="1124"/>
        <end position="1143"/>
    </location>
</feature>
<protein>
    <submittedName>
        <fullName evidence="3">Uncharacterized protein</fullName>
    </submittedName>
</protein>
<dbReference type="OrthoDB" id="56770at2157"/>
<dbReference type="InterPro" id="IPR013783">
    <property type="entry name" value="Ig-like_fold"/>
</dbReference>
<dbReference type="Gene3D" id="2.60.40.10">
    <property type="entry name" value="Immunoglobulins"/>
    <property type="match status" value="3"/>
</dbReference>
<keyword evidence="2" id="KW-1133">Transmembrane helix</keyword>
<feature type="compositionally biased region" description="Low complexity" evidence="1">
    <location>
        <begin position="181"/>
        <end position="323"/>
    </location>
</feature>
<reference evidence="3 4" key="1">
    <citation type="journal article" date="2014" name="PLoS Genet.">
        <title>Phylogenetically driven sequencing of extremely halophilic archaea reveals strategies for static and dynamic osmo-response.</title>
        <authorList>
            <person name="Becker E.A."/>
            <person name="Seitzer P.M."/>
            <person name="Tritt A."/>
            <person name="Larsen D."/>
            <person name="Krusor M."/>
            <person name="Yao A.I."/>
            <person name="Wu D."/>
            <person name="Madern D."/>
            <person name="Eisen J.A."/>
            <person name="Darling A.E."/>
            <person name="Facciotti M.T."/>
        </authorList>
    </citation>
    <scope>NUCLEOTIDE SEQUENCE [LARGE SCALE GENOMIC DNA]</scope>
    <source>
        <strain evidence="3 4">100A6</strain>
    </source>
</reference>
<sequence length="1146" mass="114447">MNRSVLAVVLVGLVVMQGTVGGVLVGESNTAANANDTGNDSSALSELSNATGFATDALDVSASNAGNSSTETGSSTDTAESAESAESNDSTEASSGSDDASDSTSATGGTSAAETSDGTTDETGSDDSTSSEAESGESEDAESSSEAESGDGEDATTAVTTDGDASASESASAESGEEGDTGSAEGTSAGSSSTASAADGAGSGAASTSASAGSASPTSSAESEGAASQSAASQGAAGGSSSAAPTTSGAAGASSGAAPAAAAGGSSQSAPSGASAGGAPQSAGAAAQSPAGSAGAQGQSAQGAPGASAAGGSQAAAGSGASAVSPDAEFDIVSVDSDVATGEPGTVSVTIENTGEDATDAVVNFQSGSGDLLFGQSASTSRYIGDWEEGESRTVDLSVQAAPGADSADYPVEASVSYEDDDGEAAQSASSTFGVTVDEASDDLSVTSVDSDVPVGGTGNVSVTLENTGEDATDAVVNLQTLSGDLLFDRSANATRYVGDWDAGESRTIEVTMQATPSADTDTYPVQASVSYDDSDGEAAQLGPATFGVTPESQQEFSLDDVSGDLEVGSSGTVTGTVTNDGPKDATDAVLTVSPNSTSDVIPRQSQYVLGDLDVDESTSFDLPVLVNDTTEPGERQVQYYVQYYDSDGDPLRSEALTATVDIDEQEDDFEVVSTSSDVETGEEGSLTVVMNNTGENVTDATVSFQSLSGGVLFGESANASQFVEDWDTGEERSFEFDVTATGSADTTYPMQASLQYTDSEDDGAQAGPFAFGVTPGESEDDFEVVSTDSNVQVGDEGPITLTLQNNGENATETTVSLQSLTGDITLGQTANATAFVGEWPTGAQRTVSFNATATNTTDVRDYPFQASVSYNDPDGDQASGGPFTVGVTPEPEQNFNLSNVESTLRVGSEGNVTAQVTNQGPQAIDNAVVQLESQSESLSPQETEAAVGSLAPGESANVSFPIEVPDSAESGARQLSFVVEYDNENGDTRRSGSLDTQVDVAGQRDSFIVERANASVGIGSSEAVTLNVTNNRDTVVTNLNAKAYADTPLSLSNDEAYIARLAPGESEQISFGVSVTGSASEGQYPLSVDFQYDTPSDAGQLSQEYNVPVEATESSGGGLLSSAPVMIGLAALLVVLGIGVVWSRR</sequence>
<evidence type="ECO:0000256" key="1">
    <source>
        <dbReference type="SAM" id="MobiDB-lite"/>
    </source>
</evidence>
<dbReference type="PATRIC" id="fig|1132509.6.peg.1555"/>
<dbReference type="RefSeq" id="WP_007692201.1">
    <property type="nucleotide sequence ID" value="NZ_AOMB01000020.1"/>
</dbReference>
<evidence type="ECO:0000313" key="3">
    <source>
        <dbReference type="EMBL" id="EMA39217.1"/>
    </source>
</evidence>
<evidence type="ECO:0000256" key="2">
    <source>
        <dbReference type="SAM" id="Phobius"/>
    </source>
</evidence>
<dbReference type="AlphaFoldDB" id="M0M074"/>
<dbReference type="EMBL" id="AOMB01000020">
    <property type="protein sequence ID" value="EMA39217.1"/>
    <property type="molecule type" value="Genomic_DNA"/>
</dbReference>
<dbReference type="PANTHER" id="PTHR35902">
    <property type="entry name" value="S-LAYER DOMAIN-LIKE PROTEIN-RELATED"/>
    <property type="match status" value="1"/>
</dbReference>
<keyword evidence="2" id="KW-0812">Transmembrane</keyword>
<keyword evidence="2" id="KW-0472">Membrane</keyword>
<gene>
    <name evidence="3" type="ORF">C447_06863</name>
</gene>
<dbReference type="eggNOG" id="arCOG02079">
    <property type="taxonomic scope" value="Archaea"/>
</dbReference>
<evidence type="ECO:0000313" key="4">
    <source>
        <dbReference type="Proteomes" id="UP000011566"/>
    </source>
</evidence>